<dbReference type="NCBIfam" id="TIGR00393">
    <property type="entry name" value="kpsF"/>
    <property type="match status" value="1"/>
</dbReference>
<feature type="domain" description="CBS" evidence="8">
    <location>
        <begin position="248"/>
        <end position="309"/>
    </location>
</feature>
<dbReference type="GO" id="GO:1901135">
    <property type="term" value="P:carbohydrate derivative metabolic process"/>
    <property type="evidence" value="ECO:0007669"/>
    <property type="project" value="InterPro"/>
</dbReference>
<evidence type="ECO:0000313" key="11">
    <source>
        <dbReference type="Proteomes" id="UP000233256"/>
    </source>
</evidence>
<dbReference type="PROSITE" id="PS51371">
    <property type="entry name" value="CBS"/>
    <property type="match status" value="2"/>
</dbReference>
<evidence type="ECO:0000259" key="9">
    <source>
        <dbReference type="PROSITE" id="PS51464"/>
    </source>
</evidence>
<dbReference type="AlphaFoldDB" id="A0A2N1PT34"/>
<reference evidence="10 11" key="1">
    <citation type="journal article" date="2017" name="ISME J.">
        <title>Potential for microbial H2 and metal transformations associated with novel bacteria and archaea in deep terrestrial subsurface sediments.</title>
        <authorList>
            <person name="Hernsdorf A.W."/>
            <person name="Amano Y."/>
            <person name="Miyakawa K."/>
            <person name="Ise K."/>
            <person name="Suzuki Y."/>
            <person name="Anantharaman K."/>
            <person name="Probst A."/>
            <person name="Burstein D."/>
            <person name="Thomas B.C."/>
            <person name="Banfield J.F."/>
        </authorList>
    </citation>
    <scope>NUCLEOTIDE SEQUENCE [LARGE SCALE GENOMIC DNA]</scope>
    <source>
        <strain evidence="10">HGW-Wallbacteria-1</strain>
    </source>
</reference>
<dbReference type="CDD" id="cd04604">
    <property type="entry name" value="CBS_pair_SIS_assoc"/>
    <property type="match status" value="1"/>
</dbReference>
<dbReference type="InterPro" id="IPR001347">
    <property type="entry name" value="SIS_dom"/>
</dbReference>
<dbReference type="InterPro" id="IPR050986">
    <property type="entry name" value="GutQ/KpsF_isomerases"/>
</dbReference>
<dbReference type="SUPFAM" id="SSF54631">
    <property type="entry name" value="CBS-domain pair"/>
    <property type="match status" value="1"/>
</dbReference>
<evidence type="ECO:0000256" key="4">
    <source>
        <dbReference type="PIRNR" id="PIRNR004692"/>
    </source>
</evidence>
<feature type="site" description="Catalytically relevant" evidence="6">
    <location>
        <position position="232"/>
    </location>
</feature>
<feature type="site" description="Catalytically relevant" evidence="6">
    <location>
        <position position="98"/>
    </location>
</feature>
<dbReference type="FunFam" id="3.40.50.10490:FF:000011">
    <property type="entry name" value="Arabinose 5-phosphate isomerase"/>
    <property type="match status" value="1"/>
</dbReference>
<dbReference type="InterPro" id="IPR004800">
    <property type="entry name" value="KdsD/KpsF-type"/>
</dbReference>
<dbReference type="EMBL" id="PGXC01000003">
    <property type="protein sequence ID" value="PKK91490.1"/>
    <property type="molecule type" value="Genomic_DNA"/>
</dbReference>
<evidence type="ECO:0000256" key="7">
    <source>
        <dbReference type="PROSITE-ProRule" id="PRU00703"/>
    </source>
</evidence>
<organism evidence="10 11">
    <name type="scientific">Candidatus Wallbacteria bacterium HGW-Wallbacteria-1</name>
    <dbReference type="NCBI Taxonomy" id="2013854"/>
    <lineage>
        <taxon>Bacteria</taxon>
        <taxon>Candidatus Walliibacteriota</taxon>
    </lineage>
</organism>
<keyword evidence="3 7" id="KW-0129">CBS domain</keyword>
<dbReference type="GO" id="GO:0005975">
    <property type="term" value="P:carbohydrate metabolic process"/>
    <property type="evidence" value="ECO:0007669"/>
    <property type="project" value="InterPro"/>
</dbReference>
<comment type="similarity">
    <text evidence="1 4">Belongs to the SIS family. GutQ/KpsF subfamily.</text>
</comment>
<name>A0A2N1PT34_9BACT</name>
<dbReference type="Pfam" id="PF01380">
    <property type="entry name" value="SIS"/>
    <property type="match status" value="1"/>
</dbReference>
<evidence type="ECO:0000256" key="3">
    <source>
        <dbReference type="ARBA" id="ARBA00023122"/>
    </source>
</evidence>
<dbReference type="GO" id="GO:0019146">
    <property type="term" value="F:arabinose-5-phosphate isomerase activity"/>
    <property type="evidence" value="ECO:0007669"/>
    <property type="project" value="UniProtKB-ARBA"/>
</dbReference>
<feature type="binding site" evidence="5">
    <location>
        <position position="121"/>
    </location>
    <ligand>
        <name>Zn(2+)</name>
        <dbReference type="ChEBI" id="CHEBI:29105"/>
    </ligand>
</feature>
<dbReference type="SUPFAM" id="SSF53697">
    <property type="entry name" value="SIS domain"/>
    <property type="match status" value="1"/>
</dbReference>
<comment type="caution">
    <text evidence="10">The sequence shown here is derived from an EMBL/GenBank/DDBJ whole genome shotgun (WGS) entry which is preliminary data.</text>
</comment>
<dbReference type="PIRSF" id="PIRSF004692">
    <property type="entry name" value="KdsD_KpsF"/>
    <property type="match status" value="1"/>
</dbReference>
<feature type="domain" description="SIS" evidence="9">
    <location>
        <begin position="80"/>
        <end position="223"/>
    </location>
</feature>
<evidence type="ECO:0000259" key="8">
    <source>
        <dbReference type="PROSITE" id="PS51371"/>
    </source>
</evidence>
<protein>
    <recommendedName>
        <fullName evidence="12">KpsF/GutQ family sugar-phosphate isomerase</fullName>
    </recommendedName>
</protein>
<feature type="site" description="Catalytically relevant" evidence="6">
    <location>
        <position position="150"/>
    </location>
</feature>
<evidence type="ECO:0008006" key="12">
    <source>
        <dbReference type="Google" id="ProtNLM"/>
    </source>
</evidence>
<dbReference type="PROSITE" id="PS51464">
    <property type="entry name" value="SIS"/>
    <property type="match status" value="1"/>
</dbReference>
<keyword evidence="5" id="KW-0862">Zinc</keyword>
<evidence type="ECO:0000256" key="1">
    <source>
        <dbReference type="ARBA" id="ARBA00008165"/>
    </source>
</evidence>
<evidence type="ECO:0000313" key="10">
    <source>
        <dbReference type="EMBL" id="PKK91490.1"/>
    </source>
</evidence>
<dbReference type="InterPro" id="IPR046348">
    <property type="entry name" value="SIS_dom_sf"/>
</dbReference>
<accession>A0A2N1PT34</accession>
<dbReference type="GO" id="GO:0097367">
    <property type="term" value="F:carbohydrate derivative binding"/>
    <property type="evidence" value="ECO:0007669"/>
    <property type="project" value="InterPro"/>
</dbReference>
<evidence type="ECO:0000256" key="2">
    <source>
        <dbReference type="ARBA" id="ARBA00022737"/>
    </source>
</evidence>
<sequence length="370" mass="39831">MGRYCMNTLEVENKINRNMNLNMNLNVDTGSGTGVGMLNNPKRKEIDANEILRQARRILDIEAEALRECSMNLGQDFVDSVELIHRSGGRLILTGVGKSGVVAQKIASTMRSVGIPAAFMHPVEAFHGDLGMVIPRDVVIMLSNSGETTEMVNLVPYVKRLGGSVIVMTGNSDSTLGRVADQVMDSSVRREACPLNLAPTASTAVMMGLGDALAIAVAVMQGFDEEIYKRYHPGGALGFRLQTVGDLMHTGDELPIIGSEATLSDALEVISAKGFGVVLIVDDLTGLPMVMGIFTDGDVRRAIQSGMNFMTTSICEVMTRRPRTISSKCLVEEALNCMEESSITSLVATGEKGELAGLVHLHDILRVKFV</sequence>
<evidence type="ECO:0000256" key="6">
    <source>
        <dbReference type="PIRSR" id="PIRSR004692-3"/>
    </source>
</evidence>
<dbReference type="PANTHER" id="PTHR42745">
    <property type="match status" value="1"/>
</dbReference>
<dbReference type="Gene3D" id="3.10.580.10">
    <property type="entry name" value="CBS-domain"/>
    <property type="match status" value="1"/>
</dbReference>
<dbReference type="PANTHER" id="PTHR42745:SF1">
    <property type="entry name" value="ARABINOSE 5-PHOSPHATE ISOMERASE KDSD"/>
    <property type="match status" value="1"/>
</dbReference>
<gene>
    <name evidence="10" type="ORF">CVV64_06970</name>
</gene>
<dbReference type="GO" id="GO:0046872">
    <property type="term" value="F:metal ion binding"/>
    <property type="evidence" value="ECO:0007669"/>
    <property type="project" value="UniProtKB-KW"/>
</dbReference>
<keyword evidence="5" id="KW-0479">Metal-binding</keyword>
<proteinExistence type="inferred from homology"/>
<dbReference type="Gene3D" id="3.40.50.10490">
    <property type="entry name" value="Glucose-6-phosphate isomerase like protein, domain 1"/>
    <property type="match status" value="1"/>
</dbReference>
<keyword evidence="2" id="KW-0677">Repeat</keyword>
<dbReference type="InterPro" id="IPR035474">
    <property type="entry name" value="SIS_Kpsf"/>
</dbReference>
<dbReference type="InterPro" id="IPR046342">
    <property type="entry name" value="CBS_dom_sf"/>
</dbReference>
<feature type="site" description="Catalytically relevant" evidence="6">
    <location>
        <position position="191"/>
    </location>
</feature>
<dbReference type="Proteomes" id="UP000233256">
    <property type="component" value="Unassembled WGS sequence"/>
</dbReference>
<feature type="domain" description="CBS" evidence="8">
    <location>
        <begin position="318"/>
        <end position="370"/>
    </location>
</feature>
<evidence type="ECO:0000256" key="5">
    <source>
        <dbReference type="PIRSR" id="PIRSR004692-2"/>
    </source>
</evidence>
<dbReference type="Pfam" id="PF00571">
    <property type="entry name" value="CBS"/>
    <property type="match status" value="2"/>
</dbReference>
<dbReference type="CDD" id="cd05014">
    <property type="entry name" value="SIS_Kpsf"/>
    <property type="match status" value="1"/>
</dbReference>
<dbReference type="InterPro" id="IPR000644">
    <property type="entry name" value="CBS_dom"/>
</dbReference>